<keyword evidence="4 5" id="KW-0472">Membrane</keyword>
<evidence type="ECO:0000256" key="4">
    <source>
        <dbReference type="ARBA" id="ARBA00023136"/>
    </source>
</evidence>
<dbReference type="AlphaFoldDB" id="A0A3E2BLS6"/>
<evidence type="ECO:0000313" key="7">
    <source>
        <dbReference type="Proteomes" id="UP000257323"/>
    </source>
</evidence>
<organism evidence="6 7">
    <name type="scientific">Candidatus Saccharicenans subterraneus</name>
    <dbReference type="NCBI Taxonomy" id="2508984"/>
    <lineage>
        <taxon>Bacteria</taxon>
        <taxon>Candidatus Aminicenantota</taxon>
        <taxon>Candidatus Aminicenantia</taxon>
        <taxon>Candidatus Aminicenantales</taxon>
        <taxon>Candidatus Saccharicenantaceae</taxon>
        <taxon>Candidatus Saccharicenans</taxon>
    </lineage>
</organism>
<protein>
    <recommendedName>
        <fullName evidence="5">Probable membrane transporter protein</fullName>
    </recommendedName>
</protein>
<reference evidence="6 7" key="1">
    <citation type="submission" date="2018-08" db="EMBL/GenBank/DDBJ databases">
        <title>Genome analysis of the thermophilic bacterium of the candidate phylum Aminicenantes from deep subsurface aquifer revealed its physiology and ecological role.</title>
        <authorList>
            <person name="Kadnikov V.V."/>
            <person name="Mardanov A.V."/>
            <person name="Beletsky A.V."/>
            <person name="Karnachuk O.V."/>
            <person name="Ravin N.V."/>
        </authorList>
    </citation>
    <scope>NUCLEOTIDE SEQUENCE [LARGE SCALE GENOMIC DNA]</scope>
    <source>
        <strain evidence="6">BY38</strain>
    </source>
</reference>
<feature type="transmembrane region" description="Helical" evidence="5">
    <location>
        <begin position="146"/>
        <end position="179"/>
    </location>
</feature>
<feature type="transmembrane region" description="Helical" evidence="5">
    <location>
        <begin position="48"/>
        <end position="66"/>
    </location>
</feature>
<name>A0A3E2BLS6_9BACT</name>
<sequence>MSAALIIGIGFLAGIFAGLFGIGGGIVIVPALVLLAGFPLLKATGTSLAAIMLPVGILGVIAYYRARILDLRAAAFLASGLLMSVVVGAWLAHTLPADIMRKLYAIFCLYVSWTFIRPLERLKQFRGESPLPEVEPDSNNGPQPHYLALVGVGLVAGVMAGMFGIGGGNIIVPFLVLFLKYPPKRAIATSLAALLPPIGLPGVIYYYKAGTLDIRIAVLLAAGLLLGTVFGARINIRMPTGQVKLLYGIFLIFVAVRFLLF</sequence>
<dbReference type="PANTHER" id="PTHR43701">
    <property type="entry name" value="MEMBRANE TRANSPORTER PROTEIN MJ0441-RELATED"/>
    <property type="match status" value="1"/>
</dbReference>
<evidence type="ECO:0000256" key="5">
    <source>
        <dbReference type="RuleBase" id="RU363041"/>
    </source>
</evidence>
<proteinExistence type="inferred from homology"/>
<dbReference type="InterPro" id="IPR002781">
    <property type="entry name" value="TM_pro_TauE-like"/>
</dbReference>
<comment type="subcellular location">
    <subcellularLocation>
        <location evidence="5">Cell membrane</location>
        <topology evidence="5">Multi-pass membrane protein</topology>
    </subcellularLocation>
    <subcellularLocation>
        <location evidence="1">Membrane</location>
        <topology evidence="1">Multi-pass membrane protein</topology>
    </subcellularLocation>
</comment>
<comment type="caution">
    <text evidence="6">The sequence shown here is derived from an EMBL/GenBank/DDBJ whole genome shotgun (WGS) entry which is preliminary data.</text>
</comment>
<dbReference type="EMBL" id="QUAH01000007">
    <property type="protein sequence ID" value="RFT15644.1"/>
    <property type="molecule type" value="Genomic_DNA"/>
</dbReference>
<feature type="transmembrane region" description="Helical" evidence="5">
    <location>
        <begin position="244"/>
        <end position="260"/>
    </location>
</feature>
<feature type="transmembrane region" description="Helical" evidence="5">
    <location>
        <begin position="214"/>
        <end position="232"/>
    </location>
</feature>
<feature type="transmembrane region" description="Helical" evidence="5">
    <location>
        <begin position="186"/>
        <end position="208"/>
    </location>
</feature>
<comment type="similarity">
    <text evidence="5">Belongs to the 4-toluene sulfonate uptake permease (TSUP) (TC 2.A.102) family.</text>
</comment>
<dbReference type="InterPro" id="IPR051598">
    <property type="entry name" value="TSUP/Inactive_protease-like"/>
</dbReference>
<dbReference type="PANTHER" id="PTHR43701:SF2">
    <property type="entry name" value="MEMBRANE TRANSPORTER PROTEIN YJNA-RELATED"/>
    <property type="match status" value="1"/>
</dbReference>
<keyword evidence="3 5" id="KW-1133">Transmembrane helix</keyword>
<feature type="transmembrane region" description="Helical" evidence="5">
    <location>
        <begin position="6"/>
        <end position="36"/>
    </location>
</feature>
<dbReference type="Proteomes" id="UP000257323">
    <property type="component" value="Unassembled WGS sequence"/>
</dbReference>
<evidence type="ECO:0000313" key="6">
    <source>
        <dbReference type="EMBL" id="RFT15644.1"/>
    </source>
</evidence>
<keyword evidence="2 5" id="KW-0812">Transmembrane</keyword>
<accession>A0A3E2BLS6</accession>
<evidence type="ECO:0000256" key="2">
    <source>
        <dbReference type="ARBA" id="ARBA00022692"/>
    </source>
</evidence>
<dbReference type="GO" id="GO:0005886">
    <property type="term" value="C:plasma membrane"/>
    <property type="evidence" value="ECO:0007669"/>
    <property type="project" value="UniProtKB-SubCell"/>
</dbReference>
<dbReference type="Pfam" id="PF01925">
    <property type="entry name" value="TauE"/>
    <property type="match status" value="1"/>
</dbReference>
<evidence type="ECO:0000256" key="3">
    <source>
        <dbReference type="ARBA" id="ARBA00022989"/>
    </source>
</evidence>
<keyword evidence="5" id="KW-1003">Cell membrane</keyword>
<evidence type="ECO:0000256" key="1">
    <source>
        <dbReference type="ARBA" id="ARBA00004141"/>
    </source>
</evidence>
<gene>
    <name evidence="6" type="ORF">OP8BY_0019</name>
</gene>
<feature type="transmembrane region" description="Helical" evidence="5">
    <location>
        <begin position="72"/>
        <end position="91"/>
    </location>
</feature>